<evidence type="ECO:0000313" key="2">
    <source>
        <dbReference type="EMBL" id="XBS54730.1"/>
    </source>
</evidence>
<organism evidence="2">
    <name type="scientific">Lacrimispora sp. BS-2</name>
    <dbReference type="NCBI Taxonomy" id="3151850"/>
    <lineage>
        <taxon>Bacteria</taxon>
        <taxon>Bacillati</taxon>
        <taxon>Bacillota</taxon>
        <taxon>Clostridia</taxon>
        <taxon>Lachnospirales</taxon>
        <taxon>Lachnospiraceae</taxon>
        <taxon>Lacrimispora</taxon>
    </lineage>
</organism>
<accession>A0AAU7PR67</accession>
<dbReference type="Gene3D" id="2.60.120.10">
    <property type="entry name" value="Jelly Rolls"/>
    <property type="match status" value="1"/>
</dbReference>
<proteinExistence type="predicted"/>
<dbReference type="AlphaFoldDB" id="A0AAU7PR67"/>
<protein>
    <submittedName>
        <fullName evidence="2">Cupin domain-containing protein</fullName>
    </submittedName>
</protein>
<gene>
    <name evidence="2" type="ORF">ABFV83_02745</name>
</gene>
<name>A0AAU7PR67_9FIRM</name>
<feature type="domain" description="Cupin type-2" evidence="1">
    <location>
        <begin position="42"/>
        <end position="95"/>
    </location>
</feature>
<reference evidence="2" key="1">
    <citation type="submission" date="2024-06" db="EMBL/GenBank/DDBJ databases">
        <title>Lacrimispora cavernae sp. nov., a novel anaerobe isolated from bat guano pile inside a cave.</title>
        <authorList>
            <person name="Miller S.L."/>
            <person name="Lu N."/>
            <person name="King J."/>
            <person name="Sankaranarayanan K."/>
            <person name="Lawson P.A."/>
        </authorList>
    </citation>
    <scope>NUCLEOTIDE SEQUENCE</scope>
    <source>
        <strain evidence="2">BS-2</strain>
    </source>
</reference>
<dbReference type="Pfam" id="PF07883">
    <property type="entry name" value="Cupin_2"/>
    <property type="match status" value="1"/>
</dbReference>
<dbReference type="SUPFAM" id="SSF51182">
    <property type="entry name" value="RmlC-like cupins"/>
    <property type="match status" value="1"/>
</dbReference>
<dbReference type="InterPro" id="IPR013096">
    <property type="entry name" value="Cupin_2"/>
</dbReference>
<evidence type="ECO:0000259" key="1">
    <source>
        <dbReference type="Pfam" id="PF07883"/>
    </source>
</evidence>
<sequence>MDIKNTSNLSEQFIWHDAVGLTTKSLGEAAGSQKIYVNIDYVPPKAYSTKFYSHSQQEEFFMILSGTGTLRINDEERAVSQGDFIAKPAGKNIAHTF</sequence>
<dbReference type="RefSeq" id="WP_349947421.1">
    <property type="nucleotide sequence ID" value="NZ_CP157940.1"/>
</dbReference>
<dbReference type="InterPro" id="IPR011051">
    <property type="entry name" value="RmlC_Cupin_sf"/>
</dbReference>
<dbReference type="InterPro" id="IPR014710">
    <property type="entry name" value="RmlC-like_jellyroll"/>
</dbReference>
<dbReference type="EMBL" id="CP157940">
    <property type="protein sequence ID" value="XBS54730.1"/>
    <property type="molecule type" value="Genomic_DNA"/>
</dbReference>